<dbReference type="AlphaFoldDB" id="A0A1V2KDV0"/>
<feature type="signal peptide" evidence="1">
    <location>
        <begin position="1"/>
        <end position="24"/>
    </location>
</feature>
<gene>
    <name evidence="2" type="ORF">BLL36_06910</name>
</gene>
<proteinExistence type="predicted"/>
<evidence type="ECO:0000256" key="1">
    <source>
        <dbReference type="SAM" id="SignalP"/>
    </source>
</evidence>
<dbReference type="Proteomes" id="UP000189295">
    <property type="component" value="Unassembled WGS sequence"/>
</dbReference>
<protein>
    <submittedName>
        <fullName evidence="2">Uncharacterized protein</fullName>
    </submittedName>
</protein>
<dbReference type="RefSeq" id="WP_076950752.1">
    <property type="nucleotide sequence ID" value="NZ_MNPW01000003.1"/>
</dbReference>
<accession>A0A1V2KDV0</accession>
<dbReference type="OrthoDB" id="6999680at2"/>
<organism evidence="2 3">
    <name type="scientific">Pseudomonas cedrina subsp. cedrina</name>
    <dbReference type="NCBI Taxonomy" id="76762"/>
    <lineage>
        <taxon>Bacteria</taxon>
        <taxon>Pseudomonadati</taxon>
        <taxon>Pseudomonadota</taxon>
        <taxon>Gammaproteobacteria</taxon>
        <taxon>Pseudomonadales</taxon>
        <taxon>Pseudomonadaceae</taxon>
        <taxon>Pseudomonas</taxon>
    </lineage>
</organism>
<comment type="caution">
    <text evidence="2">The sequence shown here is derived from an EMBL/GenBank/DDBJ whole genome shotgun (WGS) entry which is preliminary data.</text>
</comment>
<keyword evidence="1" id="KW-0732">Signal</keyword>
<evidence type="ECO:0000313" key="2">
    <source>
        <dbReference type="EMBL" id="ONH55838.1"/>
    </source>
</evidence>
<evidence type="ECO:0000313" key="3">
    <source>
        <dbReference type="Proteomes" id="UP000189295"/>
    </source>
</evidence>
<dbReference type="EMBL" id="MNPW01000003">
    <property type="protein sequence ID" value="ONH55838.1"/>
    <property type="molecule type" value="Genomic_DNA"/>
</dbReference>
<feature type="chain" id="PRO_5010746840" evidence="1">
    <location>
        <begin position="25"/>
        <end position="131"/>
    </location>
</feature>
<reference evidence="2 3" key="1">
    <citation type="submission" date="2016-10" db="EMBL/GenBank/DDBJ databases">
        <title>Pseudomonas lactis sp. nov. and Pseudomonas paralactis sp. nov., isolated from bovine raw milk.</title>
        <authorList>
            <person name="Von Neubeck M."/>
            <person name="Huptas C."/>
            <person name="Glueck C."/>
            <person name="Krewinkel M."/>
            <person name="Stoeckel M."/>
            <person name="Stressler T."/>
            <person name="Fischer L."/>
            <person name="Hinrichs J."/>
            <person name="Scherer S."/>
            <person name="Wenning M."/>
        </authorList>
    </citation>
    <scope>NUCLEOTIDE SEQUENCE [LARGE SCALE GENOMIC DNA]</scope>
    <source>
        <strain evidence="2 3">DSM 17516</strain>
    </source>
</reference>
<sequence length="131" mass="13619">MKVPCISSFLAATLLASVSLAAQADQTPTLWKVQVTAKTPAGPHEFVLTVPDGDCVSADVKDASGTKAALKVCMGNTPAPHTLYGWLITDPQEAAKNGDARFEKGEAFSVGTAGRSVEAESSLYTVSFSKS</sequence>
<name>A0A1V2KDV0_PSECE</name>